<accession>A0A2A2M4R2</accession>
<keyword evidence="3" id="KW-1185">Reference proteome</keyword>
<reference evidence="2 3" key="1">
    <citation type="journal article" date="2017" name="Curr. Biol.">
        <title>Genome architecture and evolution of a unichromosomal asexual nematode.</title>
        <authorList>
            <person name="Fradin H."/>
            <person name="Zegar C."/>
            <person name="Gutwein M."/>
            <person name="Lucas J."/>
            <person name="Kovtun M."/>
            <person name="Corcoran D."/>
            <person name="Baugh L.R."/>
            <person name="Kiontke K."/>
            <person name="Gunsalus K."/>
            <person name="Fitch D.H."/>
            <person name="Piano F."/>
        </authorList>
    </citation>
    <scope>NUCLEOTIDE SEQUENCE [LARGE SCALE GENOMIC DNA]</scope>
    <source>
        <strain evidence="2">PF1309</strain>
    </source>
</reference>
<comment type="caution">
    <text evidence="2">The sequence shown here is derived from an EMBL/GenBank/DDBJ whole genome shotgun (WGS) entry which is preliminary data.</text>
</comment>
<dbReference type="AlphaFoldDB" id="A0A2A2M4R2"/>
<evidence type="ECO:0000256" key="1">
    <source>
        <dbReference type="SAM" id="MobiDB-lite"/>
    </source>
</evidence>
<evidence type="ECO:0000313" key="3">
    <source>
        <dbReference type="Proteomes" id="UP000218231"/>
    </source>
</evidence>
<dbReference type="Proteomes" id="UP000218231">
    <property type="component" value="Unassembled WGS sequence"/>
</dbReference>
<feature type="compositionally biased region" description="Basic and acidic residues" evidence="1">
    <location>
        <begin position="65"/>
        <end position="75"/>
    </location>
</feature>
<dbReference type="EMBL" id="LIAE01005209">
    <property type="protein sequence ID" value="PAV93478.1"/>
    <property type="molecule type" value="Genomic_DNA"/>
</dbReference>
<proteinExistence type="predicted"/>
<feature type="region of interest" description="Disordered" evidence="1">
    <location>
        <begin position="65"/>
        <end position="85"/>
    </location>
</feature>
<sequence>MRVEQFHLFAADDRDAGNRPAAEDGRDLIGQMDDLDRLMDRIGDLGRTIGQAQHGYFASVAERGDRLQGDERPADRQPQLARGPADRIDRHRLDAVDRRERHHAALAVQILEQQGRNGVRARLFDRPAMVAIPDPSRSSIGWPESGSVWPAYRPVAITAGAAGLTTRSSVSIT</sequence>
<protein>
    <submittedName>
        <fullName evidence="2">Uncharacterized protein</fullName>
    </submittedName>
</protein>
<evidence type="ECO:0000313" key="2">
    <source>
        <dbReference type="EMBL" id="PAV93478.1"/>
    </source>
</evidence>
<name>A0A2A2M4R2_9BILA</name>
<organism evidence="2 3">
    <name type="scientific">Diploscapter pachys</name>
    <dbReference type="NCBI Taxonomy" id="2018661"/>
    <lineage>
        <taxon>Eukaryota</taxon>
        <taxon>Metazoa</taxon>
        <taxon>Ecdysozoa</taxon>
        <taxon>Nematoda</taxon>
        <taxon>Chromadorea</taxon>
        <taxon>Rhabditida</taxon>
        <taxon>Rhabditina</taxon>
        <taxon>Rhabditomorpha</taxon>
        <taxon>Rhabditoidea</taxon>
        <taxon>Rhabditidae</taxon>
        <taxon>Diploscapter</taxon>
    </lineage>
</organism>
<gene>
    <name evidence="2" type="ORF">WR25_07668</name>
</gene>